<proteinExistence type="predicted"/>
<keyword evidence="1" id="KW-1133">Transmembrane helix</keyword>
<reference evidence="2" key="1">
    <citation type="submission" date="2024-05" db="EMBL/GenBank/DDBJ databases">
        <title>Campylobacter coli isolated from environmental waters in Slovenia.</title>
        <authorList>
            <person name="Zautner A.E."/>
            <person name="Bunk B."/>
            <person name="Riedel T."/>
            <person name="Sproeer C."/>
        </authorList>
    </citation>
    <scope>NUCLEOTIDE SEQUENCE</scope>
    <source>
        <strain evidence="2">CCS1377</strain>
    </source>
</reference>
<dbReference type="AlphaFoldDB" id="A0AAU7E850"/>
<gene>
    <name evidence="2" type="ORF">AAH949_00090</name>
</gene>
<feature type="transmembrane region" description="Helical" evidence="1">
    <location>
        <begin position="12"/>
        <end position="32"/>
    </location>
</feature>
<name>A0AAU7E850_9BACT</name>
<accession>A0AAU7E850</accession>
<dbReference type="Gene3D" id="1.25.40.10">
    <property type="entry name" value="Tetratricopeptide repeat domain"/>
    <property type="match status" value="1"/>
</dbReference>
<dbReference type="RefSeq" id="WP_134238195.1">
    <property type="nucleotide sequence ID" value="NZ_CP155620.1"/>
</dbReference>
<keyword evidence="1" id="KW-0472">Membrane</keyword>
<dbReference type="SUPFAM" id="SSF48452">
    <property type="entry name" value="TPR-like"/>
    <property type="match status" value="1"/>
</dbReference>
<organism evidence="2">
    <name type="scientific">Campylobacter sp. CCS1377</name>
    <dbReference type="NCBI Taxonomy" id="3158229"/>
    <lineage>
        <taxon>Bacteria</taxon>
        <taxon>Pseudomonadati</taxon>
        <taxon>Campylobacterota</taxon>
        <taxon>Epsilonproteobacteria</taxon>
        <taxon>Campylobacterales</taxon>
        <taxon>Campylobacteraceae</taxon>
        <taxon>Campylobacter</taxon>
    </lineage>
</organism>
<evidence type="ECO:0008006" key="3">
    <source>
        <dbReference type="Google" id="ProtNLM"/>
    </source>
</evidence>
<evidence type="ECO:0000313" key="2">
    <source>
        <dbReference type="EMBL" id="XBJ29284.1"/>
    </source>
</evidence>
<keyword evidence="1" id="KW-0812">Transmembrane</keyword>
<protein>
    <recommendedName>
        <fullName evidence="3">Tetratricopeptide repeat protein</fullName>
    </recommendedName>
</protein>
<dbReference type="InterPro" id="IPR011990">
    <property type="entry name" value="TPR-like_helical_dom_sf"/>
</dbReference>
<dbReference type="EMBL" id="CP155620">
    <property type="protein sequence ID" value="XBJ29284.1"/>
    <property type="molecule type" value="Genomic_DNA"/>
</dbReference>
<evidence type="ECO:0000256" key="1">
    <source>
        <dbReference type="SAM" id="Phobius"/>
    </source>
</evidence>
<sequence>MDFFFVEYRDPVVGLIFLTILILIVALLHYFWQIFANKDESIKLDQFIKKFELDNTHKDLLKNLNLSHDNLLFLASVFTKSGEFEKATQIYLIALEKTKDKSLQENVFYLLAQSYFKAGFLERSSEILLNILKKRPRNEKALKMLKVIYLRLKKYNEVLEILECLFELGFDIKDEKAFIKALIIQNESNKSLEEKSTQSLALDDDNALLRRFIFQNYKIKTHTLFEEVIDLLYNEKKAIFTQDPKYKEFFYALNLLEKEENFNFTNPKFKMLKILNDNAFKTKLDFSYMCLNCKNTMPLFFYHCPICYEFKQCKILYEIKSDEAN</sequence>